<dbReference type="FunFam" id="1.25.40.10:FF:000073">
    <property type="entry name" value="Pentatricopeptide repeat-containing protein chloroplastic"/>
    <property type="match status" value="1"/>
</dbReference>
<name>A0A7J7MA57_9MAGN</name>
<dbReference type="AlphaFoldDB" id="A0A7J7MA57"/>
<evidence type="ECO:0000256" key="3">
    <source>
        <dbReference type="SAM" id="MobiDB-lite"/>
    </source>
</evidence>
<dbReference type="FunFam" id="1.25.40.10:FF:000344">
    <property type="entry name" value="Pentatricopeptide repeat-containing protein"/>
    <property type="match status" value="1"/>
</dbReference>
<feature type="compositionally biased region" description="Acidic residues" evidence="3">
    <location>
        <begin position="465"/>
        <end position="518"/>
    </location>
</feature>
<feature type="repeat" description="PPR" evidence="2">
    <location>
        <begin position="101"/>
        <end position="135"/>
    </location>
</feature>
<dbReference type="OrthoDB" id="185373at2759"/>
<dbReference type="InterPro" id="IPR002885">
    <property type="entry name" value="PPR_rpt"/>
</dbReference>
<dbReference type="PANTHER" id="PTHR47928">
    <property type="entry name" value="REPEAT-CONTAINING PROTEIN, PUTATIVE-RELATED"/>
    <property type="match status" value="1"/>
</dbReference>
<organism evidence="4 5">
    <name type="scientific">Kingdonia uniflora</name>
    <dbReference type="NCBI Taxonomy" id="39325"/>
    <lineage>
        <taxon>Eukaryota</taxon>
        <taxon>Viridiplantae</taxon>
        <taxon>Streptophyta</taxon>
        <taxon>Embryophyta</taxon>
        <taxon>Tracheophyta</taxon>
        <taxon>Spermatophyta</taxon>
        <taxon>Magnoliopsida</taxon>
        <taxon>Ranunculales</taxon>
        <taxon>Circaeasteraceae</taxon>
        <taxon>Kingdonia</taxon>
    </lineage>
</organism>
<dbReference type="PANTHER" id="PTHR47928:SF155">
    <property type="entry name" value="OS05G0439300 PROTEIN"/>
    <property type="match status" value="1"/>
</dbReference>
<evidence type="ECO:0000256" key="2">
    <source>
        <dbReference type="PROSITE-ProRule" id="PRU00708"/>
    </source>
</evidence>
<dbReference type="Gene3D" id="1.25.40.10">
    <property type="entry name" value="Tetratricopeptide repeat domain"/>
    <property type="match status" value="3"/>
</dbReference>
<dbReference type="Pfam" id="PF13041">
    <property type="entry name" value="PPR_2"/>
    <property type="match status" value="2"/>
</dbReference>
<dbReference type="InterPro" id="IPR011990">
    <property type="entry name" value="TPR-like_helical_dom_sf"/>
</dbReference>
<dbReference type="InterPro" id="IPR050421">
    <property type="entry name" value="PPR"/>
</dbReference>
<evidence type="ECO:0000256" key="1">
    <source>
        <dbReference type="ARBA" id="ARBA00022737"/>
    </source>
</evidence>
<dbReference type="EMBL" id="JACGCM010001659">
    <property type="protein sequence ID" value="KAF6151776.1"/>
    <property type="molecule type" value="Genomic_DNA"/>
</dbReference>
<evidence type="ECO:0000313" key="4">
    <source>
        <dbReference type="EMBL" id="KAF6151776.1"/>
    </source>
</evidence>
<dbReference type="NCBIfam" id="TIGR00756">
    <property type="entry name" value="PPR"/>
    <property type="match status" value="3"/>
</dbReference>
<comment type="caution">
    <text evidence="4">The sequence shown here is derived from an EMBL/GenBank/DDBJ whole genome shotgun (WGS) entry which is preliminary data.</text>
</comment>
<sequence>MSLFYGWLQEDADAARKSMFKVWKWDMHFSGLLLDNYTFPSVVRSCAVLSALREGKETHCNVIKNGLGHDMFVRNSLVTMYAQSGDILSSELAFEGIVDKNIISWTTMVAGYVQNELYKEGFSIFWRMVSSGTQPNAVTLVSILPACASLDFLDFGKLIHGYGVKVGLDSDIPLVNTLIALYGKSKDAKRARSLFDQMDTRDLVSWNSMIAAYEHSGFSKKAIRLFRVMQDKKIEYNYITMVSVISACTSLGAFNMGEWVHELVIRKGLQANVSVTNALIDMYAKLIGAYGNHEHGKVVFEVKEGVRPNMFTFTAALTACRHSGLLEEDAGRWEDVETLKKLMNEKELKKIPCHSLVEIDKITMWSWRTLLLRYSGSMGCSKDPQEYAIMVIIANMRGISGGGGGDDDIKGDLCPIYDQAFHGIVDCHGYIVSARSQIASDSSFEEEYIGFTACYDSSSNSEANWTEEEESEYGWTEEEEEEEIYEEEEETDEEDEEGTDEEEEKETDEEEEEEEIEENGTKEKDEDFVCACGYCFIF</sequence>
<gene>
    <name evidence="4" type="ORF">GIB67_010350</name>
</gene>
<dbReference type="Pfam" id="PF01535">
    <property type="entry name" value="PPR"/>
    <property type="match status" value="1"/>
</dbReference>
<keyword evidence="5" id="KW-1185">Reference proteome</keyword>
<accession>A0A7J7MA57</accession>
<dbReference type="Proteomes" id="UP000541444">
    <property type="component" value="Unassembled WGS sequence"/>
</dbReference>
<feature type="region of interest" description="Disordered" evidence="3">
    <location>
        <begin position="457"/>
        <end position="524"/>
    </location>
</feature>
<reference evidence="4 5" key="1">
    <citation type="journal article" date="2020" name="IScience">
        <title>Genome Sequencing of the Endangered Kingdonia uniflora (Circaeasteraceae, Ranunculales) Reveals Potential Mechanisms of Evolutionary Specialization.</title>
        <authorList>
            <person name="Sun Y."/>
            <person name="Deng T."/>
            <person name="Zhang A."/>
            <person name="Moore M.J."/>
            <person name="Landis J.B."/>
            <person name="Lin N."/>
            <person name="Zhang H."/>
            <person name="Zhang X."/>
            <person name="Huang J."/>
            <person name="Zhang X."/>
            <person name="Sun H."/>
            <person name="Wang H."/>
        </authorList>
    </citation>
    <scope>NUCLEOTIDE SEQUENCE [LARGE SCALE GENOMIC DNA]</scope>
    <source>
        <strain evidence="4">TB1705</strain>
        <tissue evidence="4">Leaf</tissue>
    </source>
</reference>
<feature type="repeat" description="PPR" evidence="2">
    <location>
        <begin position="202"/>
        <end position="236"/>
    </location>
</feature>
<keyword evidence="1" id="KW-0677">Repeat</keyword>
<dbReference type="PROSITE" id="PS51375">
    <property type="entry name" value="PPR"/>
    <property type="match status" value="2"/>
</dbReference>
<evidence type="ECO:0008006" key="6">
    <source>
        <dbReference type="Google" id="ProtNLM"/>
    </source>
</evidence>
<protein>
    <recommendedName>
        <fullName evidence="6">Pentatricopeptide repeat-containing protein</fullName>
    </recommendedName>
</protein>
<proteinExistence type="predicted"/>
<evidence type="ECO:0000313" key="5">
    <source>
        <dbReference type="Proteomes" id="UP000541444"/>
    </source>
</evidence>